<dbReference type="GO" id="GO:0014059">
    <property type="term" value="P:regulation of dopamine secretion"/>
    <property type="evidence" value="ECO:0007669"/>
    <property type="project" value="TreeGrafter"/>
</dbReference>
<dbReference type="InterPro" id="IPR000929">
    <property type="entry name" value="Dopamine_rcpt"/>
</dbReference>
<evidence type="ECO:0000256" key="8">
    <source>
        <dbReference type="ARBA" id="ARBA00023170"/>
    </source>
</evidence>
<dbReference type="PROSITE" id="PS00237">
    <property type="entry name" value="G_PROTEIN_RECEP_F1_1"/>
    <property type="match status" value="1"/>
</dbReference>
<dbReference type="GO" id="GO:0042734">
    <property type="term" value="C:presynaptic membrane"/>
    <property type="evidence" value="ECO:0007669"/>
    <property type="project" value="TreeGrafter"/>
</dbReference>
<feature type="transmembrane region" description="Helical" evidence="13">
    <location>
        <begin position="107"/>
        <end position="129"/>
    </location>
</feature>
<keyword evidence="9" id="KW-0325">Glycoprotein</keyword>
<dbReference type="Gene3D" id="1.20.1070.10">
    <property type="entry name" value="Rhodopsin 7-helix transmembrane proteins"/>
    <property type="match status" value="2"/>
</dbReference>
<keyword evidence="7" id="KW-1015">Disulfide bond</keyword>
<comment type="subcellular location">
    <subcellularLocation>
        <location evidence="1">Cell membrane</location>
        <topology evidence="1">Multi-pass membrane protein</topology>
    </subcellularLocation>
</comment>
<dbReference type="PRINTS" id="PR00567">
    <property type="entry name" value="DOPAMINED2R"/>
</dbReference>
<evidence type="ECO:0000313" key="16">
    <source>
        <dbReference type="Proteomes" id="UP000824219"/>
    </source>
</evidence>
<dbReference type="GO" id="GO:0051481">
    <property type="term" value="P:negative regulation of cytosolic calcium ion concentration"/>
    <property type="evidence" value="ECO:0007669"/>
    <property type="project" value="TreeGrafter"/>
</dbReference>
<evidence type="ECO:0000256" key="13">
    <source>
        <dbReference type="SAM" id="Phobius"/>
    </source>
</evidence>
<dbReference type="GO" id="GO:0098978">
    <property type="term" value="C:glutamatergic synapse"/>
    <property type="evidence" value="ECO:0007669"/>
    <property type="project" value="TreeGrafter"/>
</dbReference>
<dbReference type="AlphaFoldDB" id="A0A9D3N0Y8"/>
<dbReference type="InterPro" id="IPR017452">
    <property type="entry name" value="GPCR_Rhodpsn_7TM"/>
</dbReference>
<feature type="compositionally biased region" description="Basic and acidic residues" evidence="12">
    <location>
        <begin position="326"/>
        <end position="335"/>
    </location>
</feature>
<keyword evidence="4 13" id="KW-1133">Transmembrane helix</keyword>
<dbReference type="Proteomes" id="UP000824219">
    <property type="component" value="Linkage Group LG28"/>
</dbReference>
<evidence type="ECO:0000256" key="6">
    <source>
        <dbReference type="ARBA" id="ARBA00023136"/>
    </source>
</evidence>
<protein>
    <recommendedName>
        <fullName evidence="14">G-protein coupled receptors family 1 profile domain-containing protein</fullName>
    </recommendedName>
</protein>
<dbReference type="GO" id="GO:0004938">
    <property type="term" value="F:alpha2-adrenergic receptor activity"/>
    <property type="evidence" value="ECO:0007669"/>
    <property type="project" value="UniProtKB-ARBA"/>
</dbReference>
<gene>
    <name evidence="15" type="ORF">KOW79_021834</name>
</gene>
<dbReference type="GO" id="GO:0071881">
    <property type="term" value="P:adenylate cyclase-inhibiting adrenergic receptor signaling pathway"/>
    <property type="evidence" value="ECO:0007669"/>
    <property type="project" value="UniProtKB-ARBA"/>
</dbReference>
<dbReference type="PRINTS" id="PR00242">
    <property type="entry name" value="DOPAMINER"/>
</dbReference>
<feature type="transmembrane region" description="Helical" evidence="13">
    <location>
        <begin position="190"/>
        <end position="217"/>
    </location>
</feature>
<dbReference type="PANTHER" id="PTHR24248">
    <property type="entry name" value="ADRENERGIC RECEPTOR-RELATED G-PROTEIN COUPLED RECEPTOR"/>
    <property type="match status" value="1"/>
</dbReference>
<feature type="domain" description="G-protein coupled receptors family 1 profile" evidence="14">
    <location>
        <begin position="49"/>
        <end position="432"/>
    </location>
</feature>
<dbReference type="PROSITE" id="PS50262">
    <property type="entry name" value="G_PROTEIN_RECEP_F1_2"/>
    <property type="match status" value="1"/>
</dbReference>
<sequence length="449" mass="50595">MDFLTEYGINETYHDNTSEAFNGTDVEAKHQYNYYAMLLTLLIFVIVFGNVLVCMAVSREKALQTTTNYLIVSLAVADLLVATLVMPWVVYLEVVGEWRFSKIHCDIFVTLDVMMCTASILNLCAISIDRYTAVAMPLLYNTRYSSKRRVTVMISVVWVLSFAISCPLLFGLNNTATRDDAVCEIANPAFVVYSSIMSFYVPFIITLLVYVQIYVVLRKRRKRVNTKRSCQRADAEPQLPLKEKCTHPEDVKLCTVIVKTNGSMPAKNKKTLVIKEVMQQDSNVEVGLMTSPSPPEKLKLAPAATGPMMASQSRASPLQDEWQPSSDEKNGHAKDAQVPAGAKAFETQTLSNGKTRTNVTKPMSKRKMSQHKEKKATQMLAIVLGVFIICWLPFFITHILKTHCASCYVPLEMYNAFTWLGYVNSAVNPIIYTTFNVEFRKAFMKILHC</sequence>
<dbReference type="SMART" id="SM01381">
    <property type="entry name" value="7TM_GPCR_Srsx"/>
    <property type="match status" value="1"/>
</dbReference>
<feature type="transmembrane region" description="Helical" evidence="13">
    <location>
        <begin position="34"/>
        <end position="57"/>
    </location>
</feature>
<proteinExistence type="inferred from homology"/>
<dbReference type="GO" id="GO:0060158">
    <property type="term" value="P:phospholipase C-activating dopamine receptor signaling pathway"/>
    <property type="evidence" value="ECO:0007669"/>
    <property type="project" value="TreeGrafter"/>
</dbReference>
<feature type="transmembrane region" description="Helical" evidence="13">
    <location>
        <begin position="376"/>
        <end position="396"/>
    </location>
</feature>
<evidence type="ECO:0000256" key="12">
    <source>
        <dbReference type="SAM" id="MobiDB-lite"/>
    </source>
</evidence>
<evidence type="ECO:0000256" key="3">
    <source>
        <dbReference type="ARBA" id="ARBA00022692"/>
    </source>
</evidence>
<evidence type="ECO:0000256" key="5">
    <source>
        <dbReference type="ARBA" id="ARBA00023040"/>
    </source>
</evidence>
<evidence type="ECO:0000313" key="15">
    <source>
        <dbReference type="EMBL" id="KAG7314531.1"/>
    </source>
</evidence>
<dbReference type="GO" id="GO:0043266">
    <property type="term" value="P:regulation of potassium ion transport"/>
    <property type="evidence" value="ECO:0007669"/>
    <property type="project" value="TreeGrafter"/>
</dbReference>
<dbReference type="Pfam" id="PF00001">
    <property type="entry name" value="7tm_1"/>
    <property type="match status" value="1"/>
</dbReference>
<feature type="compositionally biased region" description="Polar residues" evidence="12">
    <location>
        <begin position="346"/>
        <end position="361"/>
    </location>
</feature>
<dbReference type="FunFam" id="1.20.1070.10:FF:000396">
    <property type="entry name" value="D(2) dopamine receptor A"/>
    <property type="match status" value="1"/>
</dbReference>
<evidence type="ECO:0000256" key="11">
    <source>
        <dbReference type="RuleBase" id="RU000688"/>
    </source>
</evidence>
<keyword evidence="16" id="KW-1185">Reference proteome</keyword>
<dbReference type="FunFam" id="1.20.1070.10:FF:000086">
    <property type="entry name" value="Dopamine D2 receptor 2"/>
    <property type="match status" value="1"/>
</dbReference>
<reference evidence="15 16" key="1">
    <citation type="submission" date="2021-06" db="EMBL/GenBank/DDBJ databases">
        <title>Chromosome-level genome assembly of the red-tail catfish (Hemibagrus wyckioides).</title>
        <authorList>
            <person name="Shao F."/>
        </authorList>
    </citation>
    <scope>NUCLEOTIDE SEQUENCE [LARGE SCALE GENOMIC DNA]</scope>
    <source>
        <strain evidence="15">EC202008001</strain>
        <tissue evidence="15">Blood</tissue>
    </source>
</reference>
<dbReference type="EMBL" id="JAHKSW010000028">
    <property type="protein sequence ID" value="KAG7314531.1"/>
    <property type="molecule type" value="Genomic_DNA"/>
</dbReference>
<dbReference type="InterPro" id="IPR000276">
    <property type="entry name" value="GPCR_Rhodpsn"/>
</dbReference>
<evidence type="ECO:0000256" key="4">
    <source>
        <dbReference type="ARBA" id="ARBA00022989"/>
    </source>
</evidence>
<keyword evidence="5 11" id="KW-0297">G-protein coupled receptor</keyword>
<feature type="transmembrane region" description="Helical" evidence="13">
    <location>
        <begin position="69"/>
        <end position="91"/>
    </location>
</feature>
<dbReference type="CDD" id="cd15053">
    <property type="entry name" value="7tmA_D2-like_dopamine_R"/>
    <property type="match status" value="1"/>
</dbReference>
<dbReference type="OrthoDB" id="10034726at2759"/>
<comment type="similarity">
    <text evidence="11">Belongs to the G-protein coupled receptor 1 family.</text>
</comment>
<evidence type="ECO:0000256" key="2">
    <source>
        <dbReference type="ARBA" id="ARBA00022475"/>
    </source>
</evidence>
<feature type="region of interest" description="Disordered" evidence="12">
    <location>
        <begin position="286"/>
        <end position="371"/>
    </location>
</feature>
<comment type="caution">
    <text evidence="15">The sequence shown here is derived from an EMBL/GenBank/DDBJ whole genome shotgun (WGS) entry which is preliminary data.</text>
</comment>
<feature type="transmembrane region" description="Helical" evidence="13">
    <location>
        <begin position="416"/>
        <end position="435"/>
    </location>
</feature>
<dbReference type="PANTHER" id="PTHR24248:SF87">
    <property type="entry name" value="D(2) DOPAMINE RECEPTOR"/>
    <property type="match status" value="1"/>
</dbReference>
<keyword evidence="3 11" id="KW-0812">Transmembrane</keyword>
<dbReference type="GO" id="GO:0007195">
    <property type="term" value="P:adenylate cyclase-inhibiting dopamine receptor signaling pathway"/>
    <property type="evidence" value="ECO:0007669"/>
    <property type="project" value="InterPro"/>
</dbReference>
<feature type="transmembrane region" description="Helical" evidence="13">
    <location>
        <begin position="150"/>
        <end position="170"/>
    </location>
</feature>
<evidence type="ECO:0000256" key="9">
    <source>
        <dbReference type="ARBA" id="ARBA00023180"/>
    </source>
</evidence>
<keyword evidence="8 11" id="KW-0675">Receptor</keyword>
<evidence type="ECO:0000256" key="7">
    <source>
        <dbReference type="ARBA" id="ARBA00023157"/>
    </source>
</evidence>
<keyword evidence="6 13" id="KW-0472">Membrane</keyword>
<dbReference type="GO" id="GO:0051967">
    <property type="term" value="P:negative regulation of synaptic transmission, glutamatergic"/>
    <property type="evidence" value="ECO:0007669"/>
    <property type="project" value="TreeGrafter"/>
</dbReference>
<dbReference type="SUPFAM" id="SSF81321">
    <property type="entry name" value="Family A G protein-coupled receptor-like"/>
    <property type="match status" value="1"/>
</dbReference>
<evidence type="ECO:0000259" key="14">
    <source>
        <dbReference type="PROSITE" id="PS50262"/>
    </source>
</evidence>
<evidence type="ECO:0000256" key="10">
    <source>
        <dbReference type="ARBA" id="ARBA00023224"/>
    </source>
</evidence>
<keyword evidence="2" id="KW-1003">Cell membrane</keyword>
<dbReference type="InterPro" id="IPR001922">
    <property type="entry name" value="Dopamine_D2_rcpt"/>
</dbReference>
<evidence type="ECO:0000256" key="1">
    <source>
        <dbReference type="ARBA" id="ARBA00004651"/>
    </source>
</evidence>
<organism evidence="15 16">
    <name type="scientific">Hemibagrus wyckioides</name>
    <dbReference type="NCBI Taxonomy" id="337641"/>
    <lineage>
        <taxon>Eukaryota</taxon>
        <taxon>Metazoa</taxon>
        <taxon>Chordata</taxon>
        <taxon>Craniata</taxon>
        <taxon>Vertebrata</taxon>
        <taxon>Euteleostomi</taxon>
        <taxon>Actinopterygii</taxon>
        <taxon>Neopterygii</taxon>
        <taxon>Teleostei</taxon>
        <taxon>Ostariophysi</taxon>
        <taxon>Siluriformes</taxon>
        <taxon>Bagridae</taxon>
        <taxon>Hemibagrus</taxon>
    </lineage>
</organism>
<dbReference type="PRINTS" id="PR00237">
    <property type="entry name" value="GPCRRHODOPSN"/>
</dbReference>
<dbReference type="GO" id="GO:0001591">
    <property type="term" value="F:dopamine neurotransmitter receptor activity, coupled via Gi/Go"/>
    <property type="evidence" value="ECO:0007669"/>
    <property type="project" value="TreeGrafter"/>
</dbReference>
<name>A0A9D3N0Y8_9TELE</name>
<accession>A0A9D3N0Y8</accession>
<keyword evidence="10 11" id="KW-0807">Transducer</keyword>